<sequence>MNEFRLSKRLETVASFIPKGATLADIGSDHAYLPCYAYLHGYIIKAVAGEVADGPLRSAKQQVEKAGLSHIISVRKGDGLAVIAPGEVDCITIAGMGGTLIANILEAGKNKLSGVKRLILQPNVGADIVRKWMMSNDWELIAERILKEDGRIYEVLVAEKGDGKKPYVNMKAELLLGPFLLKEKNDVFLEKWRHELEQWKRIVRQLAEKGETESALAKKRELEEKIKLVEEALQ</sequence>
<keyword evidence="1" id="KW-0175">Coiled coil</keyword>
<dbReference type="InterPro" id="IPR006901">
    <property type="entry name" value="TrmK"/>
</dbReference>
<evidence type="ECO:0000256" key="1">
    <source>
        <dbReference type="SAM" id="Coils"/>
    </source>
</evidence>
<dbReference type="RefSeq" id="WP_042406256.1">
    <property type="nucleotide sequence ID" value="NZ_BAWO01000001.1"/>
</dbReference>
<dbReference type="AlphaFoldDB" id="A0A023D9P4"/>
<accession>A0A023D9P4</accession>
<dbReference type="Gene3D" id="1.10.287.1890">
    <property type="match status" value="1"/>
</dbReference>
<gene>
    <name evidence="2" type="ORF">GCA01S_001_00430</name>
</gene>
<dbReference type="EMBL" id="BAWO01000001">
    <property type="protein sequence ID" value="GAJ38098.1"/>
    <property type="molecule type" value="Genomic_DNA"/>
</dbReference>
<dbReference type="Proteomes" id="UP000023561">
    <property type="component" value="Unassembled WGS sequence"/>
</dbReference>
<dbReference type="GO" id="GO:0160105">
    <property type="term" value="F:tRNA (adenine(22)-N1)-methyltransferase activity"/>
    <property type="evidence" value="ECO:0007669"/>
    <property type="project" value="InterPro"/>
</dbReference>
<dbReference type="OrthoDB" id="5881184at2"/>
<protein>
    <recommendedName>
        <fullName evidence="4">SAM-dependent methyltransferase</fullName>
    </recommendedName>
</protein>
<proteinExistence type="predicted"/>
<dbReference type="PANTHER" id="PTHR38451">
    <property type="entry name" value="TRNA (ADENINE(22)-N(1))-METHYLTRANSFERASE"/>
    <property type="match status" value="1"/>
</dbReference>
<reference evidence="2 3" key="1">
    <citation type="submission" date="2014-04" db="EMBL/GenBank/DDBJ databases">
        <title>Whole genome shotgun sequence of Geobacillus caldoxylosilyticus NBRC 107762.</title>
        <authorList>
            <person name="Hosoyama A."/>
            <person name="Hosoyama Y."/>
            <person name="Katano-Makiyama Y."/>
            <person name="Tsuchikane K."/>
            <person name="Ohji S."/>
            <person name="Ichikawa N."/>
            <person name="Yamazoe A."/>
            <person name="Fujita N."/>
        </authorList>
    </citation>
    <scope>NUCLEOTIDE SEQUENCE [LARGE SCALE GENOMIC DNA]</scope>
    <source>
        <strain evidence="2 3">NBRC 107762</strain>
    </source>
</reference>
<evidence type="ECO:0008006" key="4">
    <source>
        <dbReference type="Google" id="ProtNLM"/>
    </source>
</evidence>
<comment type="caution">
    <text evidence="2">The sequence shown here is derived from an EMBL/GenBank/DDBJ whole genome shotgun (WGS) entry which is preliminary data.</text>
</comment>
<feature type="coiled-coil region" evidence="1">
    <location>
        <begin position="189"/>
        <end position="232"/>
    </location>
</feature>
<evidence type="ECO:0000313" key="3">
    <source>
        <dbReference type="Proteomes" id="UP000023561"/>
    </source>
</evidence>
<dbReference type="PIRSF" id="PIRSF018637">
    <property type="entry name" value="TrmK"/>
    <property type="match status" value="1"/>
</dbReference>
<keyword evidence="3" id="KW-1185">Reference proteome</keyword>
<dbReference type="Gene3D" id="3.40.50.150">
    <property type="entry name" value="Vaccinia Virus protein VP39"/>
    <property type="match status" value="1"/>
</dbReference>
<dbReference type="SUPFAM" id="SSF53335">
    <property type="entry name" value="S-adenosyl-L-methionine-dependent methyltransferases"/>
    <property type="match status" value="1"/>
</dbReference>
<evidence type="ECO:0000313" key="2">
    <source>
        <dbReference type="EMBL" id="GAJ38098.1"/>
    </source>
</evidence>
<dbReference type="PANTHER" id="PTHR38451:SF1">
    <property type="entry name" value="TRNA (ADENINE(22)-N(1))-METHYLTRANSFERASE"/>
    <property type="match status" value="1"/>
</dbReference>
<name>A0A023D9P4_9BACL</name>
<organism evidence="2 3">
    <name type="scientific">Parageobacillus caldoxylosilyticus NBRC 107762</name>
    <dbReference type="NCBI Taxonomy" id="1220594"/>
    <lineage>
        <taxon>Bacteria</taxon>
        <taxon>Bacillati</taxon>
        <taxon>Bacillota</taxon>
        <taxon>Bacilli</taxon>
        <taxon>Bacillales</taxon>
        <taxon>Anoxybacillaceae</taxon>
        <taxon>Saccharococcus</taxon>
    </lineage>
</organism>
<dbReference type="InterPro" id="IPR029063">
    <property type="entry name" value="SAM-dependent_MTases_sf"/>
</dbReference>
<dbReference type="Pfam" id="PF04816">
    <property type="entry name" value="TrmK"/>
    <property type="match status" value="1"/>
</dbReference>